<dbReference type="Pfam" id="PF06775">
    <property type="entry name" value="Seipin"/>
    <property type="match status" value="1"/>
</dbReference>
<keyword evidence="4 8" id="KW-1133">Transmembrane helix</keyword>
<gene>
    <name evidence="10" type="primary">LOC110791431</name>
</gene>
<dbReference type="RefSeq" id="XP_021851867.1">
    <property type="nucleotide sequence ID" value="XM_021996175.2"/>
</dbReference>
<dbReference type="GO" id="GO:0006629">
    <property type="term" value="P:lipid metabolic process"/>
    <property type="evidence" value="ECO:0007669"/>
    <property type="project" value="UniProtKB-KW"/>
</dbReference>
<organism evidence="9 10">
    <name type="scientific">Spinacia oleracea</name>
    <name type="common">Spinach</name>
    <dbReference type="NCBI Taxonomy" id="3562"/>
    <lineage>
        <taxon>Eukaryota</taxon>
        <taxon>Viridiplantae</taxon>
        <taxon>Streptophyta</taxon>
        <taxon>Embryophyta</taxon>
        <taxon>Tracheophyta</taxon>
        <taxon>Spermatophyta</taxon>
        <taxon>Magnoliopsida</taxon>
        <taxon>eudicotyledons</taxon>
        <taxon>Gunneridae</taxon>
        <taxon>Pentapetalae</taxon>
        <taxon>Caryophyllales</taxon>
        <taxon>Chenopodiaceae</taxon>
        <taxon>Chenopodioideae</taxon>
        <taxon>Anserineae</taxon>
        <taxon>Spinacia</taxon>
    </lineage>
</organism>
<dbReference type="OrthoDB" id="3990054at2759"/>
<evidence type="ECO:0000256" key="4">
    <source>
        <dbReference type="ARBA" id="ARBA00022989"/>
    </source>
</evidence>
<sequence>MAEEKGGLGEIISITNWFPSLVETQVDLIATTFTSILTTFPTPSFSLSSSTIYKHPHSQAQTAETQAQKVVRKVGYGILGAVYAAMVLALVMAVAVILGVLLVNLWVEKPVVVREKLYFDYTDANPSAVFVFGGNRYGKHGGGGVPVGHTFHVSVVLVVPDSDYNRDIGVFQLMAEVVATNGKLIARSSQPSMLQFHSYPIRLMRTFIMSFPILLGISRETQTIKVQMLRYKEDNLLRTDAVKITLMPRAGTPYYLPQIYEAEILMHSKLPRVKELVYNWKWTFYVWTSLSIYVLLLVLLLNFFKTLLVSPFLQANGRERETEAVAGEVQRPVAKVREGREFSDTLRKWQQYRRKRKSALLSRSTFTDDSGGSTSASSYTIIKDDFEPPTTEEDVGDSESVCM</sequence>
<reference evidence="10" key="2">
    <citation type="submission" date="2025-08" db="UniProtKB">
        <authorList>
            <consortium name="RefSeq"/>
        </authorList>
    </citation>
    <scope>IDENTIFICATION</scope>
    <source>
        <tissue evidence="10">Leaf</tissue>
    </source>
</reference>
<dbReference type="GO" id="GO:0034389">
    <property type="term" value="P:lipid droplet organization"/>
    <property type="evidence" value="ECO:0000318"/>
    <property type="project" value="GO_Central"/>
</dbReference>
<dbReference type="PANTHER" id="PTHR21212:SF5">
    <property type="entry name" value="SEIPIN-1"/>
    <property type="match status" value="1"/>
</dbReference>
<dbReference type="GO" id="GO:0019915">
    <property type="term" value="P:lipid storage"/>
    <property type="evidence" value="ECO:0000318"/>
    <property type="project" value="GO_Central"/>
</dbReference>
<protein>
    <submittedName>
        <fullName evidence="10">Seipin-1</fullName>
    </submittedName>
</protein>
<evidence type="ECO:0000256" key="7">
    <source>
        <dbReference type="SAM" id="MobiDB-lite"/>
    </source>
</evidence>
<feature type="transmembrane region" description="Helical" evidence="8">
    <location>
        <begin position="81"/>
        <end position="107"/>
    </location>
</feature>
<dbReference type="GO" id="GO:0005789">
    <property type="term" value="C:endoplasmic reticulum membrane"/>
    <property type="evidence" value="ECO:0000318"/>
    <property type="project" value="GO_Central"/>
</dbReference>
<keyword evidence="3" id="KW-0256">Endoplasmic reticulum</keyword>
<dbReference type="InterPro" id="IPR009617">
    <property type="entry name" value="Seipin"/>
</dbReference>
<feature type="compositionally biased region" description="Low complexity" evidence="7">
    <location>
        <begin position="364"/>
        <end position="380"/>
    </location>
</feature>
<feature type="transmembrane region" description="Helical" evidence="8">
    <location>
        <begin position="284"/>
        <end position="304"/>
    </location>
</feature>
<evidence type="ECO:0000313" key="10">
    <source>
        <dbReference type="RefSeq" id="XP_021851867.1"/>
    </source>
</evidence>
<dbReference type="PANTHER" id="PTHR21212">
    <property type="entry name" value="BERNARDINELLI-SEIP CONGENITAL LIPODYSTROPHY 2 HOMOLOG BSCL2 PROTEIN"/>
    <property type="match status" value="1"/>
</dbReference>
<keyword evidence="5" id="KW-0443">Lipid metabolism</keyword>
<dbReference type="Proteomes" id="UP000813463">
    <property type="component" value="Chromosome 4"/>
</dbReference>
<feature type="region of interest" description="Disordered" evidence="7">
    <location>
        <begin position="364"/>
        <end position="403"/>
    </location>
</feature>
<evidence type="ECO:0000256" key="6">
    <source>
        <dbReference type="ARBA" id="ARBA00023136"/>
    </source>
</evidence>
<keyword evidence="9" id="KW-1185">Reference proteome</keyword>
<evidence type="ECO:0000256" key="5">
    <source>
        <dbReference type="ARBA" id="ARBA00023098"/>
    </source>
</evidence>
<dbReference type="CDD" id="cd23995">
    <property type="entry name" value="Seipin_BSCL2_like"/>
    <property type="match status" value="1"/>
</dbReference>
<evidence type="ECO:0000256" key="1">
    <source>
        <dbReference type="ARBA" id="ARBA00004477"/>
    </source>
</evidence>
<keyword evidence="6 8" id="KW-0472">Membrane</keyword>
<keyword evidence="2 8" id="KW-0812">Transmembrane</keyword>
<evidence type="ECO:0000313" key="9">
    <source>
        <dbReference type="Proteomes" id="UP000813463"/>
    </source>
</evidence>
<dbReference type="KEGG" id="soe:110791431"/>
<dbReference type="GeneID" id="110791431"/>
<proteinExistence type="predicted"/>
<reference evidence="9" key="1">
    <citation type="journal article" date="2021" name="Nat. Commun.">
        <title>Genomic analyses provide insights into spinach domestication and the genetic basis of agronomic traits.</title>
        <authorList>
            <person name="Cai X."/>
            <person name="Sun X."/>
            <person name="Xu C."/>
            <person name="Sun H."/>
            <person name="Wang X."/>
            <person name="Ge C."/>
            <person name="Zhang Z."/>
            <person name="Wang Q."/>
            <person name="Fei Z."/>
            <person name="Jiao C."/>
            <person name="Wang Q."/>
        </authorList>
    </citation>
    <scope>NUCLEOTIDE SEQUENCE [LARGE SCALE GENOMIC DNA]</scope>
    <source>
        <strain evidence="9">cv. Varoflay</strain>
    </source>
</reference>
<evidence type="ECO:0000256" key="3">
    <source>
        <dbReference type="ARBA" id="ARBA00022824"/>
    </source>
</evidence>
<comment type="subcellular location">
    <subcellularLocation>
        <location evidence="1">Endoplasmic reticulum membrane</location>
        <topology evidence="1">Multi-pass membrane protein</topology>
    </subcellularLocation>
</comment>
<evidence type="ECO:0000256" key="2">
    <source>
        <dbReference type="ARBA" id="ARBA00022692"/>
    </source>
</evidence>
<dbReference type="GO" id="GO:0140042">
    <property type="term" value="P:lipid droplet formation"/>
    <property type="evidence" value="ECO:0007669"/>
    <property type="project" value="UniProtKB-ARBA"/>
</dbReference>
<accession>A0A9R0IMP0</accession>
<dbReference type="AlphaFoldDB" id="A0A9R0IMP0"/>
<evidence type="ECO:0000256" key="8">
    <source>
        <dbReference type="SAM" id="Phobius"/>
    </source>
</evidence>
<name>A0A9R0IMP0_SPIOL</name>